<dbReference type="AlphaFoldDB" id="A0A2M4CA68"/>
<dbReference type="EMBL" id="GGFJ01012984">
    <property type="protein sequence ID" value="MBW62125.1"/>
    <property type="molecule type" value="Transcribed_RNA"/>
</dbReference>
<reference evidence="1" key="1">
    <citation type="submission" date="2018-01" db="EMBL/GenBank/DDBJ databases">
        <title>An insight into the sialome of Amazonian anophelines.</title>
        <authorList>
            <person name="Ribeiro J.M."/>
            <person name="Scarpassa V."/>
            <person name="Calvo E."/>
        </authorList>
    </citation>
    <scope>NUCLEOTIDE SEQUENCE</scope>
    <source>
        <tissue evidence="1">Salivary glands</tissue>
    </source>
</reference>
<proteinExistence type="predicted"/>
<protein>
    <submittedName>
        <fullName evidence="1">Putative secreted protein</fullName>
    </submittedName>
</protein>
<sequence>MRYNSLPIASIFIAFSCSSSVPRRKTKSSSSTVQRATTEERGENVLWSVSVAMQRLCKTALICNIQNSGGAVNIHCSKLSSALYADARAN</sequence>
<dbReference type="PROSITE" id="PS51257">
    <property type="entry name" value="PROKAR_LIPOPROTEIN"/>
    <property type="match status" value="1"/>
</dbReference>
<name>A0A2M4CA68_9DIPT</name>
<evidence type="ECO:0000313" key="1">
    <source>
        <dbReference type="EMBL" id="MBW62125.1"/>
    </source>
</evidence>
<accession>A0A2M4CA68</accession>
<organism evidence="1">
    <name type="scientific">Anopheles marajoara</name>
    <dbReference type="NCBI Taxonomy" id="58244"/>
    <lineage>
        <taxon>Eukaryota</taxon>
        <taxon>Metazoa</taxon>
        <taxon>Ecdysozoa</taxon>
        <taxon>Arthropoda</taxon>
        <taxon>Hexapoda</taxon>
        <taxon>Insecta</taxon>
        <taxon>Pterygota</taxon>
        <taxon>Neoptera</taxon>
        <taxon>Endopterygota</taxon>
        <taxon>Diptera</taxon>
        <taxon>Nematocera</taxon>
        <taxon>Culicoidea</taxon>
        <taxon>Culicidae</taxon>
        <taxon>Anophelinae</taxon>
        <taxon>Anopheles</taxon>
    </lineage>
</organism>